<feature type="region of interest" description="Disordered" evidence="1">
    <location>
        <begin position="19"/>
        <end position="77"/>
    </location>
</feature>
<name>A0A0D0AIN7_9AGAR</name>
<dbReference type="EMBL" id="KN834946">
    <property type="protein sequence ID" value="KIK49975.1"/>
    <property type="molecule type" value="Genomic_DNA"/>
</dbReference>
<feature type="compositionally biased region" description="Polar residues" evidence="1">
    <location>
        <begin position="65"/>
        <end position="77"/>
    </location>
</feature>
<dbReference type="Proteomes" id="UP000053593">
    <property type="component" value="Unassembled WGS sequence"/>
</dbReference>
<dbReference type="CDD" id="cd00303">
    <property type="entry name" value="retropepsin_like"/>
    <property type="match status" value="1"/>
</dbReference>
<keyword evidence="3" id="KW-1185">Reference proteome</keyword>
<proteinExistence type="predicted"/>
<dbReference type="Gene3D" id="2.40.70.10">
    <property type="entry name" value="Acid Proteases"/>
    <property type="match status" value="1"/>
</dbReference>
<evidence type="ECO:0000256" key="1">
    <source>
        <dbReference type="SAM" id="MobiDB-lite"/>
    </source>
</evidence>
<dbReference type="HOGENOM" id="CLU_819043_0_0_1"/>
<feature type="compositionally biased region" description="Polar residues" evidence="1">
    <location>
        <begin position="19"/>
        <end position="30"/>
    </location>
</feature>
<feature type="region of interest" description="Disordered" evidence="1">
    <location>
        <begin position="94"/>
        <end position="125"/>
    </location>
</feature>
<evidence type="ECO:0000313" key="3">
    <source>
        <dbReference type="Proteomes" id="UP000053593"/>
    </source>
</evidence>
<dbReference type="AlphaFoldDB" id="A0A0D0AIN7"/>
<gene>
    <name evidence="2" type="ORF">GYMLUDRAFT_65464</name>
</gene>
<dbReference type="OrthoDB" id="3268967at2759"/>
<protein>
    <submittedName>
        <fullName evidence="2">Uncharacterized protein</fullName>
    </submittedName>
</protein>
<reference evidence="2 3" key="1">
    <citation type="submission" date="2014-04" db="EMBL/GenBank/DDBJ databases">
        <title>Evolutionary Origins and Diversification of the Mycorrhizal Mutualists.</title>
        <authorList>
            <consortium name="DOE Joint Genome Institute"/>
            <consortium name="Mycorrhizal Genomics Consortium"/>
            <person name="Kohler A."/>
            <person name="Kuo A."/>
            <person name="Nagy L.G."/>
            <person name="Floudas D."/>
            <person name="Copeland A."/>
            <person name="Barry K.W."/>
            <person name="Cichocki N."/>
            <person name="Veneault-Fourrey C."/>
            <person name="LaButti K."/>
            <person name="Lindquist E.A."/>
            <person name="Lipzen A."/>
            <person name="Lundell T."/>
            <person name="Morin E."/>
            <person name="Murat C."/>
            <person name="Riley R."/>
            <person name="Ohm R."/>
            <person name="Sun H."/>
            <person name="Tunlid A."/>
            <person name="Henrissat B."/>
            <person name="Grigoriev I.V."/>
            <person name="Hibbett D.S."/>
            <person name="Martin F."/>
        </authorList>
    </citation>
    <scope>NUCLEOTIDE SEQUENCE [LARGE SCALE GENOMIC DNA]</scope>
    <source>
        <strain evidence="2 3">FD-317 M1</strain>
    </source>
</reference>
<evidence type="ECO:0000313" key="2">
    <source>
        <dbReference type="EMBL" id="KIK49975.1"/>
    </source>
</evidence>
<dbReference type="InterPro" id="IPR021109">
    <property type="entry name" value="Peptidase_aspartic_dom_sf"/>
</dbReference>
<feature type="compositionally biased region" description="Low complexity" evidence="1">
    <location>
        <begin position="38"/>
        <end position="48"/>
    </location>
</feature>
<organism evidence="2 3">
    <name type="scientific">Collybiopsis luxurians FD-317 M1</name>
    <dbReference type="NCBI Taxonomy" id="944289"/>
    <lineage>
        <taxon>Eukaryota</taxon>
        <taxon>Fungi</taxon>
        <taxon>Dikarya</taxon>
        <taxon>Basidiomycota</taxon>
        <taxon>Agaricomycotina</taxon>
        <taxon>Agaricomycetes</taxon>
        <taxon>Agaricomycetidae</taxon>
        <taxon>Agaricales</taxon>
        <taxon>Marasmiineae</taxon>
        <taxon>Omphalotaceae</taxon>
        <taxon>Collybiopsis</taxon>
        <taxon>Collybiopsis luxurians</taxon>
    </lineage>
</organism>
<sequence>MPNIGAIFGRRDISHFASGSSIFNRNQGRTGNEDTRRPAPASVAAVFPSDDDDDNVSSDDRYSSPVNHSCTSTRCLPLSQSPSKACCTHARFDSPVHSPSPHSHRGGRRPEPVQTQENKENSSPQHFASPICVSHLWWRANLPNLVSNDYTPHDLLLDNGSHLVLIRSDIVKSLGLHQHNLQHPEPFCSAFDSTTQSITQFVKIILHDPSNAWFSRTVQALIVPTLCAPMILGLPFLTHNNLIVDYASHSVIHKPLGFDLLHPSDTLPVPPEIKLSPHQKCAIIKKEIKHQFQQKKEVIKELECVFHHCPQLRRCPEPVKRIDAVAAVHKCIEALELLE</sequence>
<accession>A0A0D0AIN7</accession>
<feature type="compositionally biased region" description="Polar residues" evidence="1">
    <location>
        <begin position="113"/>
        <end position="125"/>
    </location>
</feature>